<comment type="similarity">
    <text evidence="3 12">Belongs to the TPP enzyme family.</text>
</comment>
<keyword evidence="7 12" id="KW-0479">Metal-binding</keyword>
<evidence type="ECO:0000256" key="8">
    <source>
        <dbReference type="ARBA" id="ARBA00022842"/>
    </source>
</evidence>
<evidence type="ECO:0000256" key="12">
    <source>
        <dbReference type="RuleBase" id="RU003591"/>
    </source>
</evidence>
<dbReference type="Pfam" id="PF02775">
    <property type="entry name" value="TPP_enzyme_C"/>
    <property type="match status" value="1"/>
</dbReference>
<evidence type="ECO:0000256" key="2">
    <source>
        <dbReference type="ARBA" id="ARBA00005025"/>
    </source>
</evidence>
<dbReference type="Gene3D" id="3.40.50.1220">
    <property type="entry name" value="TPP-binding domain"/>
    <property type="match status" value="1"/>
</dbReference>
<proteinExistence type="inferred from homology"/>
<comment type="pathway">
    <text evidence="1 12">Amino-acid biosynthesis; L-isoleucine biosynthesis; L-isoleucine from 2-oxobutanoate: step 1/4.</text>
</comment>
<dbReference type="PANTHER" id="PTHR18968:SF13">
    <property type="entry name" value="ACETOLACTATE SYNTHASE CATALYTIC SUBUNIT, MITOCHONDRIAL"/>
    <property type="match status" value="1"/>
</dbReference>
<keyword evidence="8 12" id="KW-0460">Magnesium</keyword>
<dbReference type="InterPro" id="IPR012001">
    <property type="entry name" value="Thiamin_PyroP_enz_TPP-bd_dom"/>
</dbReference>
<evidence type="ECO:0000256" key="3">
    <source>
        <dbReference type="ARBA" id="ARBA00007812"/>
    </source>
</evidence>
<name>A0ABW3TWG5_9BACL</name>
<dbReference type="NCBIfam" id="NF005824">
    <property type="entry name" value="PRK07710.1"/>
    <property type="match status" value="1"/>
</dbReference>
<dbReference type="InterPro" id="IPR000399">
    <property type="entry name" value="TPP-bd_CS"/>
</dbReference>
<accession>A0ABW3TWG5</accession>
<dbReference type="PANTHER" id="PTHR18968">
    <property type="entry name" value="THIAMINE PYROPHOSPHATE ENZYMES"/>
    <property type="match status" value="1"/>
</dbReference>
<evidence type="ECO:0000256" key="6">
    <source>
        <dbReference type="ARBA" id="ARBA00022679"/>
    </source>
</evidence>
<feature type="domain" description="Thiamine pyrophosphate enzyme N-terminal TPP-binding" evidence="15">
    <location>
        <begin position="28"/>
        <end position="141"/>
    </location>
</feature>
<evidence type="ECO:0000256" key="10">
    <source>
        <dbReference type="ARBA" id="ARBA00023304"/>
    </source>
</evidence>
<dbReference type="InterPro" id="IPR039368">
    <property type="entry name" value="AHAS_TPP"/>
</dbReference>
<dbReference type="EC" id="2.2.1.6" evidence="4 12"/>
<protein>
    <recommendedName>
        <fullName evidence="4 12">Acetolactate synthase</fullName>
        <ecNumber evidence="4 12">2.2.1.6</ecNumber>
    </recommendedName>
</protein>
<dbReference type="SUPFAM" id="SSF52467">
    <property type="entry name" value="DHS-like NAD/FAD-binding domain"/>
    <property type="match status" value="1"/>
</dbReference>
<dbReference type="CDD" id="cd07035">
    <property type="entry name" value="TPP_PYR_POX_like"/>
    <property type="match status" value="1"/>
</dbReference>
<gene>
    <name evidence="16" type="primary">ilvB</name>
    <name evidence="16" type="ORF">ACFQ38_06965</name>
</gene>
<dbReference type="CDD" id="cd02015">
    <property type="entry name" value="TPP_AHAS"/>
    <property type="match status" value="1"/>
</dbReference>
<evidence type="ECO:0000256" key="1">
    <source>
        <dbReference type="ARBA" id="ARBA00004974"/>
    </source>
</evidence>
<feature type="domain" description="Thiamine pyrophosphate enzyme TPP-binding" evidence="14">
    <location>
        <begin position="410"/>
        <end position="558"/>
    </location>
</feature>
<dbReference type="InterPro" id="IPR029035">
    <property type="entry name" value="DHS-like_NAD/FAD-binding_dom"/>
</dbReference>
<comment type="cofactor">
    <cofactor evidence="12">
        <name>thiamine diphosphate</name>
        <dbReference type="ChEBI" id="CHEBI:58937"/>
    </cofactor>
    <text evidence="12">Binds 1 thiamine pyrophosphate per subunit.</text>
</comment>
<evidence type="ECO:0000259" key="15">
    <source>
        <dbReference type="Pfam" id="PF02776"/>
    </source>
</evidence>
<comment type="cofactor">
    <cofactor evidence="12">
        <name>Mg(2+)</name>
        <dbReference type="ChEBI" id="CHEBI:18420"/>
    </cofactor>
    <text evidence="12">Binds 1 Mg(2+) ion per subunit.</text>
</comment>
<keyword evidence="6 12" id="KW-0808">Transferase</keyword>
<feature type="domain" description="Thiamine pyrophosphate enzyme central" evidence="13">
    <location>
        <begin position="218"/>
        <end position="353"/>
    </location>
</feature>
<dbReference type="Pfam" id="PF00205">
    <property type="entry name" value="TPP_enzyme_M"/>
    <property type="match status" value="1"/>
</dbReference>
<evidence type="ECO:0000256" key="11">
    <source>
        <dbReference type="ARBA" id="ARBA00048670"/>
    </source>
</evidence>
<comment type="pathway">
    <text evidence="2 12">Amino-acid biosynthesis; L-valine biosynthesis; L-valine from pyruvate: step 1/4.</text>
</comment>
<keyword evidence="9 12" id="KW-0786">Thiamine pyrophosphate</keyword>
<dbReference type="RefSeq" id="WP_381480172.1">
    <property type="nucleotide sequence ID" value="NZ_JBHTLT010000033.1"/>
</dbReference>
<dbReference type="Proteomes" id="UP001597231">
    <property type="component" value="Unassembled WGS sequence"/>
</dbReference>
<evidence type="ECO:0000256" key="5">
    <source>
        <dbReference type="ARBA" id="ARBA00022605"/>
    </source>
</evidence>
<keyword evidence="5 12" id="KW-0028">Amino-acid biosynthesis</keyword>
<keyword evidence="17" id="KW-1185">Reference proteome</keyword>
<evidence type="ECO:0000259" key="14">
    <source>
        <dbReference type="Pfam" id="PF02775"/>
    </source>
</evidence>
<comment type="caution">
    <text evidence="16">The sequence shown here is derived from an EMBL/GenBank/DDBJ whole genome shotgun (WGS) entry which is preliminary data.</text>
</comment>
<evidence type="ECO:0000256" key="4">
    <source>
        <dbReference type="ARBA" id="ARBA00013145"/>
    </source>
</evidence>
<evidence type="ECO:0000256" key="7">
    <source>
        <dbReference type="ARBA" id="ARBA00022723"/>
    </source>
</evidence>
<evidence type="ECO:0000313" key="17">
    <source>
        <dbReference type="Proteomes" id="UP001597231"/>
    </source>
</evidence>
<dbReference type="Gene3D" id="3.40.50.970">
    <property type="match status" value="2"/>
</dbReference>
<evidence type="ECO:0000259" key="13">
    <source>
        <dbReference type="Pfam" id="PF00205"/>
    </source>
</evidence>
<dbReference type="Pfam" id="PF02776">
    <property type="entry name" value="TPP_enzyme_N"/>
    <property type="match status" value="1"/>
</dbReference>
<dbReference type="SUPFAM" id="SSF52518">
    <property type="entry name" value="Thiamin diphosphate-binding fold (THDP-binding)"/>
    <property type="match status" value="2"/>
</dbReference>
<dbReference type="InterPro" id="IPR045229">
    <property type="entry name" value="TPP_enz"/>
</dbReference>
<comment type="catalytic activity">
    <reaction evidence="11 12">
        <text>2 pyruvate + H(+) = (2S)-2-acetolactate + CO2</text>
        <dbReference type="Rhea" id="RHEA:25249"/>
        <dbReference type="ChEBI" id="CHEBI:15361"/>
        <dbReference type="ChEBI" id="CHEBI:15378"/>
        <dbReference type="ChEBI" id="CHEBI:16526"/>
        <dbReference type="ChEBI" id="CHEBI:58476"/>
        <dbReference type="EC" id="2.2.1.6"/>
    </reaction>
</comment>
<sequence length="585" mass="63437">MSAEVQTKQAVMELAPKPVEQSNQQPCNGSAVLIKALKDLGVEVIFGYPGGAVLPIYDALYKDPIPHVLARHEQGAIHAAEGYARVSGKPGVVIATSGPGATNLVTGITDAMMDSLPLVVFTGQVASQVIGTDAFQEADVIGITQPITKHNYQVQDVADLPRIIKEAFHIASTGRRGPVVVDIPKNVSTEIFVNADAFDAEVNLPGYQPTTTPNFLQIQKAVQAISHAKRPIILAGAGILHAQAMDQLKAFAESHRIPITNTLLGLGSIPGDHELFLGMAGMHGTYAANMALSECDVLLNIGARFDDRLTGNLSTFAPHAKVIHIDIDPAEIGKNVPTEIPIVADAKEALSALLDQQFDSPDTAEWITSLQYKSENYPLWYKTDNNELLPQQALEIIHRVTKGDAIVTTDVGQHQMWAAQYYSLNKPDHWVTSGGLGTMGFGFPAAIGAQIAKPDARVVAIVGDGGFQMTAQELSLLQEMRIPVKVVILNNGALGMVRQWQETFYEERYSQSLIPVQPDFVKLAEAYNIKGYRIKTMEEAEQVFQEALLSDEPVLIDCRVKMQENVYPMVAPGTGLHEMIGVKPE</sequence>
<evidence type="ECO:0000313" key="16">
    <source>
        <dbReference type="EMBL" id="MFD1204838.1"/>
    </source>
</evidence>
<evidence type="ECO:0000256" key="9">
    <source>
        <dbReference type="ARBA" id="ARBA00023052"/>
    </source>
</evidence>
<reference evidence="17" key="1">
    <citation type="journal article" date="2019" name="Int. J. Syst. Evol. Microbiol.">
        <title>The Global Catalogue of Microorganisms (GCM) 10K type strain sequencing project: providing services to taxonomists for standard genome sequencing and annotation.</title>
        <authorList>
            <consortium name="The Broad Institute Genomics Platform"/>
            <consortium name="The Broad Institute Genome Sequencing Center for Infectious Disease"/>
            <person name="Wu L."/>
            <person name="Ma J."/>
        </authorList>
    </citation>
    <scope>NUCLEOTIDE SEQUENCE [LARGE SCALE GENOMIC DNA]</scope>
    <source>
        <strain evidence="17">CCUG 53915</strain>
    </source>
</reference>
<dbReference type="InterPro" id="IPR012000">
    <property type="entry name" value="Thiamin_PyroP_enz_cen_dom"/>
</dbReference>
<dbReference type="NCBIfam" id="TIGR00118">
    <property type="entry name" value="acolac_lg"/>
    <property type="match status" value="1"/>
</dbReference>
<dbReference type="EMBL" id="JBHTLT010000033">
    <property type="protein sequence ID" value="MFD1204838.1"/>
    <property type="molecule type" value="Genomic_DNA"/>
</dbReference>
<organism evidence="16 17">
    <name type="scientific">Sporosarcina contaminans</name>
    <dbReference type="NCBI Taxonomy" id="633403"/>
    <lineage>
        <taxon>Bacteria</taxon>
        <taxon>Bacillati</taxon>
        <taxon>Bacillota</taxon>
        <taxon>Bacilli</taxon>
        <taxon>Bacillales</taxon>
        <taxon>Caryophanaceae</taxon>
        <taxon>Sporosarcina</taxon>
    </lineage>
</organism>
<keyword evidence="10 12" id="KW-0100">Branched-chain amino acid biosynthesis</keyword>
<dbReference type="InterPro" id="IPR029061">
    <property type="entry name" value="THDP-binding"/>
</dbReference>
<dbReference type="InterPro" id="IPR011766">
    <property type="entry name" value="TPP_enzyme_TPP-bd"/>
</dbReference>
<dbReference type="PROSITE" id="PS00187">
    <property type="entry name" value="TPP_ENZYMES"/>
    <property type="match status" value="1"/>
</dbReference>
<dbReference type="InterPro" id="IPR012846">
    <property type="entry name" value="Acetolactate_synth_lsu"/>
</dbReference>